<evidence type="ECO:0000259" key="8">
    <source>
        <dbReference type="PROSITE" id="PS51986"/>
    </source>
</evidence>
<evidence type="ECO:0000313" key="11">
    <source>
        <dbReference type="EMBL" id="WTU45170.1"/>
    </source>
</evidence>
<dbReference type="PANTHER" id="PTHR43785:SF12">
    <property type="entry name" value="TYPE-1 GLUTAMINE SYNTHETASE 2"/>
    <property type="match status" value="1"/>
</dbReference>
<evidence type="ECO:0000256" key="1">
    <source>
        <dbReference type="ARBA" id="ARBA00009897"/>
    </source>
</evidence>
<dbReference type="PROSITE" id="PS51986">
    <property type="entry name" value="GS_BETA_GRASP"/>
    <property type="match status" value="1"/>
</dbReference>
<evidence type="ECO:0000313" key="10">
    <source>
        <dbReference type="EMBL" id="WTU38188.1"/>
    </source>
</evidence>
<sequence>MPPLSRSREGAEHPGGPTSSPARTSMAAPPRPPAPTPPLETLKKAVKDGTVETVLCGIVDPHGRLAGKHYGARHFLMDVVPHGADMCAYLQSSSIDMTPAPAGSGLASMEGGFPDFRVVPDLSTLRLVPWLPKAALVLADAFSDDGEPSALDPREILRHQLGRLAAHGLRADAGLESEFVLYQGTYSPARTVGGPALPPLTPQGGDYALHQSPAVSRYLHRLQHALAAAGMPVEAVKGEAAAGQIEVTFPYGDALKACDQHVVFKHAVQTLARKAGAEATFMAAPQTGVGSGLHLHVSLTRSGSPMFAHSEGTVLSQTGEKAIAGLLDVLAELAVLYAPNTNSYKRYVPGSFAPTRMTWGLDNRTCAVRVVGHGSSLRAEIRVAGADANPYLALAAVIAAIVHGLESDLAAPPRWVNNAHTARDEPALPASLEEALRLLEHSAFAEKAFGEETVGVLIHLAAAEITHQQATVTDAEQARWFTQA</sequence>
<feature type="compositionally biased region" description="Low complexity" evidence="7">
    <location>
        <begin position="17"/>
        <end position="28"/>
    </location>
</feature>
<protein>
    <submittedName>
        <fullName evidence="10">Glutamine synthetase family protein</fullName>
    </submittedName>
</protein>
<evidence type="ECO:0000256" key="4">
    <source>
        <dbReference type="ARBA" id="ARBA00022840"/>
    </source>
</evidence>
<dbReference type="Gene3D" id="3.10.20.70">
    <property type="entry name" value="Glutamine synthetase, N-terminal domain"/>
    <property type="match status" value="1"/>
</dbReference>
<keyword evidence="3" id="KW-0547">Nucleotide-binding</keyword>
<organism evidence="10">
    <name type="scientific">Streptomyces sp. NBC_00060</name>
    <dbReference type="NCBI Taxonomy" id="2975636"/>
    <lineage>
        <taxon>Bacteria</taxon>
        <taxon>Bacillati</taxon>
        <taxon>Actinomycetota</taxon>
        <taxon>Actinomycetes</taxon>
        <taxon>Kitasatosporales</taxon>
        <taxon>Streptomycetaceae</taxon>
        <taxon>Streptomyces</taxon>
    </lineage>
</organism>
<dbReference type="Gene3D" id="3.30.590.10">
    <property type="entry name" value="Glutamine synthetase/guanido kinase, catalytic domain"/>
    <property type="match status" value="1"/>
</dbReference>
<evidence type="ECO:0000259" key="9">
    <source>
        <dbReference type="PROSITE" id="PS51987"/>
    </source>
</evidence>
<dbReference type="GO" id="GO:0004356">
    <property type="term" value="F:glutamine synthetase activity"/>
    <property type="evidence" value="ECO:0007669"/>
    <property type="project" value="InterPro"/>
</dbReference>
<keyword evidence="2" id="KW-0436">Ligase</keyword>
<dbReference type="InterPro" id="IPR008147">
    <property type="entry name" value="Gln_synt_N"/>
</dbReference>
<evidence type="ECO:0000256" key="3">
    <source>
        <dbReference type="ARBA" id="ARBA00022741"/>
    </source>
</evidence>
<feature type="domain" description="GS catalytic" evidence="9">
    <location>
        <begin position="153"/>
        <end position="484"/>
    </location>
</feature>
<comment type="similarity">
    <text evidence="1 5 6">Belongs to the glutamine synthetase family.</text>
</comment>
<feature type="compositionally biased region" description="Basic and acidic residues" evidence="7">
    <location>
        <begin position="1"/>
        <end position="12"/>
    </location>
</feature>
<accession>A0AAU2GSN6</accession>
<dbReference type="InterPro" id="IPR036651">
    <property type="entry name" value="Gln_synt_N_sf"/>
</dbReference>
<evidence type="ECO:0000256" key="7">
    <source>
        <dbReference type="SAM" id="MobiDB-lite"/>
    </source>
</evidence>
<dbReference type="PANTHER" id="PTHR43785">
    <property type="entry name" value="GAMMA-GLUTAMYLPUTRESCINE SYNTHETASE"/>
    <property type="match status" value="1"/>
</dbReference>
<gene>
    <name evidence="10" type="ORF">OHV25_00605</name>
    <name evidence="11" type="ORF">OHV25_39235</name>
</gene>
<dbReference type="PROSITE" id="PS51987">
    <property type="entry name" value="GS_CATALYTIC"/>
    <property type="match status" value="1"/>
</dbReference>
<dbReference type="EMBL" id="CP108253">
    <property type="protein sequence ID" value="WTU45170.1"/>
    <property type="molecule type" value="Genomic_DNA"/>
</dbReference>
<dbReference type="InterPro" id="IPR008146">
    <property type="entry name" value="Gln_synth_cat_dom"/>
</dbReference>
<proteinExistence type="inferred from homology"/>
<dbReference type="GO" id="GO:0006542">
    <property type="term" value="P:glutamine biosynthetic process"/>
    <property type="evidence" value="ECO:0007669"/>
    <property type="project" value="InterPro"/>
</dbReference>
<dbReference type="SUPFAM" id="SSF55931">
    <property type="entry name" value="Glutamine synthetase/guanido kinase"/>
    <property type="match status" value="1"/>
</dbReference>
<feature type="compositionally biased region" description="Pro residues" evidence="7">
    <location>
        <begin position="29"/>
        <end position="38"/>
    </location>
</feature>
<dbReference type="SUPFAM" id="SSF54368">
    <property type="entry name" value="Glutamine synthetase, N-terminal domain"/>
    <property type="match status" value="1"/>
</dbReference>
<dbReference type="GO" id="GO:0005524">
    <property type="term" value="F:ATP binding"/>
    <property type="evidence" value="ECO:0007669"/>
    <property type="project" value="UniProtKB-KW"/>
</dbReference>
<feature type="domain" description="GS beta-grasp" evidence="8">
    <location>
        <begin position="49"/>
        <end position="146"/>
    </location>
</feature>
<reference evidence="10" key="1">
    <citation type="submission" date="2022-10" db="EMBL/GenBank/DDBJ databases">
        <title>The complete genomes of actinobacterial strains from the NBC collection.</title>
        <authorList>
            <person name="Joergensen T.S."/>
            <person name="Alvarez Arevalo M."/>
            <person name="Sterndorff E.B."/>
            <person name="Faurdal D."/>
            <person name="Vuksanovic O."/>
            <person name="Mourched A.-S."/>
            <person name="Charusanti P."/>
            <person name="Shaw S."/>
            <person name="Blin K."/>
            <person name="Weber T."/>
        </authorList>
    </citation>
    <scope>NUCLEOTIDE SEQUENCE</scope>
    <source>
        <strain evidence="10">NBC_00060</strain>
    </source>
</reference>
<keyword evidence="4" id="KW-0067">ATP-binding</keyword>
<name>A0AAU2GSN6_9ACTN</name>
<dbReference type="InterPro" id="IPR014746">
    <property type="entry name" value="Gln_synth/guanido_kin_cat_dom"/>
</dbReference>
<evidence type="ECO:0000256" key="2">
    <source>
        <dbReference type="ARBA" id="ARBA00022598"/>
    </source>
</evidence>
<evidence type="ECO:0000256" key="6">
    <source>
        <dbReference type="RuleBase" id="RU000384"/>
    </source>
</evidence>
<dbReference type="Pfam" id="PF00120">
    <property type="entry name" value="Gln-synt_C"/>
    <property type="match status" value="1"/>
</dbReference>
<dbReference type="EMBL" id="CP108253">
    <property type="protein sequence ID" value="WTU38188.1"/>
    <property type="molecule type" value="Genomic_DNA"/>
</dbReference>
<dbReference type="AlphaFoldDB" id="A0AAU2GSN6"/>
<evidence type="ECO:0000256" key="5">
    <source>
        <dbReference type="PROSITE-ProRule" id="PRU01330"/>
    </source>
</evidence>
<dbReference type="SMART" id="SM01230">
    <property type="entry name" value="Gln-synt_C"/>
    <property type="match status" value="1"/>
</dbReference>
<feature type="region of interest" description="Disordered" evidence="7">
    <location>
        <begin position="1"/>
        <end position="38"/>
    </location>
</feature>